<keyword evidence="2" id="KW-0472">Membrane</keyword>
<sequence>MLEPGDDPVRRSPEFSGDDPGEHFPETPGDDPAGHSPGVPGERRPWLVACLVAVFVAAGLIMILTSGQDHHGEARLVCERFVKGHVPGTDVRFSGEKVRDLSSVRHTVTGTALVAGRPPAPYTCTVDHGGTSWRLVSLTGV</sequence>
<keyword evidence="4" id="KW-1185">Reference proteome</keyword>
<evidence type="ECO:0000313" key="4">
    <source>
        <dbReference type="Proteomes" id="UP001500503"/>
    </source>
</evidence>
<evidence type="ECO:0000256" key="2">
    <source>
        <dbReference type="SAM" id="Phobius"/>
    </source>
</evidence>
<evidence type="ECO:0000256" key="1">
    <source>
        <dbReference type="SAM" id="MobiDB-lite"/>
    </source>
</evidence>
<dbReference type="Proteomes" id="UP001500503">
    <property type="component" value="Unassembled WGS sequence"/>
</dbReference>
<feature type="region of interest" description="Disordered" evidence="1">
    <location>
        <begin position="1"/>
        <end position="40"/>
    </location>
</feature>
<accession>A0ABP8Q118</accession>
<keyword evidence="2" id="KW-1133">Transmembrane helix</keyword>
<reference evidence="4" key="1">
    <citation type="journal article" date="2019" name="Int. J. Syst. Evol. Microbiol.">
        <title>The Global Catalogue of Microorganisms (GCM) 10K type strain sequencing project: providing services to taxonomists for standard genome sequencing and annotation.</title>
        <authorList>
            <consortium name="The Broad Institute Genomics Platform"/>
            <consortium name="The Broad Institute Genome Sequencing Center for Infectious Disease"/>
            <person name="Wu L."/>
            <person name="Ma J."/>
        </authorList>
    </citation>
    <scope>NUCLEOTIDE SEQUENCE [LARGE SCALE GENOMIC DNA]</scope>
    <source>
        <strain evidence="4">JCM 17933</strain>
    </source>
</reference>
<dbReference type="EMBL" id="BAABHF010000019">
    <property type="protein sequence ID" value="GAA4495233.1"/>
    <property type="molecule type" value="Genomic_DNA"/>
</dbReference>
<keyword evidence="2" id="KW-0812">Transmembrane</keyword>
<comment type="caution">
    <text evidence="3">The sequence shown here is derived from an EMBL/GenBank/DDBJ whole genome shotgun (WGS) entry which is preliminary data.</text>
</comment>
<name>A0ABP8Q118_9ACTN</name>
<feature type="transmembrane region" description="Helical" evidence="2">
    <location>
        <begin position="46"/>
        <end position="65"/>
    </location>
</feature>
<proteinExistence type="predicted"/>
<evidence type="ECO:0008006" key="5">
    <source>
        <dbReference type="Google" id="ProtNLM"/>
    </source>
</evidence>
<dbReference type="RefSeq" id="WP_345464867.1">
    <property type="nucleotide sequence ID" value="NZ_BAABHF010000019.1"/>
</dbReference>
<evidence type="ECO:0000313" key="3">
    <source>
        <dbReference type="EMBL" id="GAA4495233.1"/>
    </source>
</evidence>
<gene>
    <name evidence="3" type="ORF">GCM10023191_035630</name>
</gene>
<organism evidence="3 4">
    <name type="scientific">Actinoallomurus oryzae</name>
    <dbReference type="NCBI Taxonomy" id="502180"/>
    <lineage>
        <taxon>Bacteria</taxon>
        <taxon>Bacillati</taxon>
        <taxon>Actinomycetota</taxon>
        <taxon>Actinomycetes</taxon>
        <taxon>Streptosporangiales</taxon>
        <taxon>Thermomonosporaceae</taxon>
        <taxon>Actinoallomurus</taxon>
    </lineage>
</organism>
<protein>
    <recommendedName>
        <fullName evidence="5">DUF4333 domain-containing protein</fullName>
    </recommendedName>
</protein>